<accession>A0A2A2IGP0</accession>
<dbReference type="OrthoDB" id="9909779at2"/>
<reference evidence="1 2" key="1">
    <citation type="submission" date="2017-08" db="EMBL/GenBank/DDBJ databases">
        <title>Virgibacillus indicus sp. nov. and Virgibacillus profoundi sp. nov, two moderately halophilic bacteria isolated from marine sediment by using the Microfluidic Streak Plate.</title>
        <authorList>
            <person name="Xu B."/>
            <person name="Hu B."/>
            <person name="Wang J."/>
            <person name="Zhu Y."/>
            <person name="Huang L."/>
            <person name="Du W."/>
            <person name="Huang Y."/>
        </authorList>
    </citation>
    <scope>NUCLEOTIDE SEQUENCE [LARGE SCALE GENOMIC DNA]</scope>
    <source>
        <strain evidence="1 2">IO3-P3-H5</strain>
    </source>
</reference>
<dbReference type="RefSeq" id="WP_095654912.1">
    <property type="nucleotide sequence ID" value="NZ_NPOA01000004.1"/>
</dbReference>
<organism evidence="1 2">
    <name type="scientific">Virgibacillus profundi</name>
    <dbReference type="NCBI Taxonomy" id="2024555"/>
    <lineage>
        <taxon>Bacteria</taxon>
        <taxon>Bacillati</taxon>
        <taxon>Bacillota</taxon>
        <taxon>Bacilli</taxon>
        <taxon>Bacillales</taxon>
        <taxon>Bacillaceae</taxon>
        <taxon>Virgibacillus</taxon>
    </lineage>
</organism>
<sequence>MEFLYVYGDECAAMDFKEHFDVSSIVKQLRASTDKRITLEDSNENEYTFKLLEFGDVDPKFVNFVRNEMIDYDHAKQKDFFEIVEGG</sequence>
<keyword evidence="2" id="KW-1185">Reference proteome</keyword>
<proteinExistence type="predicted"/>
<comment type="caution">
    <text evidence="1">The sequence shown here is derived from an EMBL/GenBank/DDBJ whole genome shotgun (WGS) entry which is preliminary data.</text>
</comment>
<dbReference type="EMBL" id="NPOA01000004">
    <property type="protein sequence ID" value="PAV30310.1"/>
    <property type="molecule type" value="Genomic_DNA"/>
</dbReference>
<protein>
    <submittedName>
        <fullName evidence="1">Uncharacterized protein</fullName>
    </submittedName>
</protein>
<dbReference type="Proteomes" id="UP000218887">
    <property type="component" value="Unassembled WGS sequence"/>
</dbReference>
<gene>
    <name evidence="1" type="ORF">CIL05_07520</name>
</gene>
<evidence type="ECO:0000313" key="2">
    <source>
        <dbReference type="Proteomes" id="UP000218887"/>
    </source>
</evidence>
<dbReference type="AlphaFoldDB" id="A0A2A2IGP0"/>
<evidence type="ECO:0000313" key="1">
    <source>
        <dbReference type="EMBL" id="PAV30310.1"/>
    </source>
</evidence>
<name>A0A2A2IGP0_9BACI</name>